<dbReference type="CDD" id="cd17546">
    <property type="entry name" value="REC_hyHK_CKI1_RcsC-like"/>
    <property type="match status" value="1"/>
</dbReference>
<dbReference type="SUPFAM" id="SSF55874">
    <property type="entry name" value="ATPase domain of HSP90 chaperone/DNA topoisomerase II/histidine kinase"/>
    <property type="match status" value="1"/>
</dbReference>
<evidence type="ECO:0000256" key="4">
    <source>
        <dbReference type="PROSITE-ProRule" id="PRU00169"/>
    </source>
</evidence>
<dbReference type="PANTHER" id="PTHR43065:SF42">
    <property type="entry name" value="TWO-COMPONENT SENSOR PPRA"/>
    <property type="match status" value="1"/>
</dbReference>
<dbReference type="Pfam" id="PF00072">
    <property type="entry name" value="Response_reg"/>
    <property type="match status" value="1"/>
</dbReference>
<keyword evidence="11" id="KW-1185">Reference proteome</keyword>
<protein>
    <recommendedName>
        <fullName evidence="2">histidine kinase</fullName>
        <ecNumber evidence="2">2.7.13.3</ecNumber>
    </recommendedName>
</protein>
<evidence type="ECO:0000256" key="3">
    <source>
        <dbReference type="ARBA" id="ARBA00022553"/>
    </source>
</evidence>
<keyword evidence="5" id="KW-0812">Transmembrane</keyword>
<dbReference type="InterPro" id="IPR005467">
    <property type="entry name" value="His_kinase_dom"/>
</dbReference>
<dbReference type="AlphaFoldDB" id="A0A1M7XX51"/>
<evidence type="ECO:0000259" key="6">
    <source>
        <dbReference type="PROSITE" id="PS50109"/>
    </source>
</evidence>
<dbReference type="EC" id="2.7.13.3" evidence="2"/>
<dbReference type="Pfam" id="PF13426">
    <property type="entry name" value="PAS_9"/>
    <property type="match status" value="1"/>
</dbReference>
<dbReference type="InterPro" id="IPR036890">
    <property type="entry name" value="HATPase_C_sf"/>
</dbReference>
<dbReference type="InterPro" id="IPR035965">
    <property type="entry name" value="PAS-like_dom_sf"/>
</dbReference>
<dbReference type="InterPro" id="IPR003661">
    <property type="entry name" value="HisK_dim/P_dom"/>
</dbReference>
<feature type="domain" description="PAS" evidence="8">
    <location>
        <begin position="541"/>
        <end position="589"/>
    </location>
</feature>
<dbReference type="InterPro" id="IPR011006">
    <property type="entry name" value="CheY-like_superfamily"/>
</dbReference>
<dbReference type="PRINTS" id="PR00344">
    <property type="entry name" value="BCTRLSENSOR"/>
</dbReference>
<name>A0A1M7XX51_9BACT</name>
<keyword evidence="3 4" id="KW-0597">Phosphoprotein</keyword>
<gene>
    <name evidence="10" type="ORF">SAMN02745220_00373</name>
</gene>
<feature type="domain" description="Response regulatory" evidence="7">
    <location>
        <begin position="920"/>
        <end position="1036"/>
    </location>
</feature>
<dbReference type="SMART" id="SM00448">
    <property type="entry name" value="REC"/>
    <property type="match status" value="1"/>
</dbReference>
<evidence type="ECO:0000313" key="10">
    <source>
        <dbReference type="EMBL" id="SHO43436.1"/>
    </source>
</evidence>
<dbReference type="SMART" id="SM00388">
    <property type="entry name" value="HisKA"/>
    <property type="match status" value="1"/>
</dbReference>
<feature type="transmembrane region" description="Helical" evidence="5">
    <location>
        <begin position="96"/>
        <end position="113"/>
    </location>
</feature>
<evidence type="ECO:0000259" key="9">
    <source>
        <dbReference type="PROSITE" id="PS50113"/>
    </source>
</evidence>
<keyword evidence="5" id="KW-0472">Membrane</keyword>
<accession>A0A1M7XX51</accession>
<dbReference type="PROSITE" id="PS50112">
    <property type="entry name" value="PAS"/>
    <property type="match status" value="1"/>
</dbReference>
<dbReference type="InterPro" id="IPR000014">
    <property type="entry name" value="PAS"/>
</dbReference>
<evidence type="ECO:0000259" key="7">
    <source>
        <dbReference type="PROSITE" id="PS50110"/>
    </source>
</evidence>
<dbReference type="InterPro" id="IPR036097">
    <property type="entry name" value="HisK_dim/P_sf"/>
</dbReference>
<dbReference type="SUPFAM" id="SSF47384">
    <property type="entry name" value="Homodimeric domain of signal transducing histidine kinase"/>
    <property type="match status" value="1"/>
</dbReference>
<dbReference type="Pfam" id="PF00512">
    <property type="entry name" value="HisKA"/>
    <property type="match status" value="1"/>
</dbReference>
<dbReference type="Proteomes" id="UP000184603">
    <property type="component" value="Unassembled WGS sequence"/>
</dbReference>
<dbReference type="SMART" id="SM00387">
    <property type="entry name" value="HATPase_c"/>
    <property type="match status" value="1"/>
</dbReference>
<dbReference type="GO" id="GO:0000155">
    <property type="term" value="F:phosphorelay sensor kinase activity"/>
    <property type="evidence" value="ECO:0007669"/>
    <property type="project" value="InterPro"/>
</dbReference>
<dbReference type="CDD" id="cd00130">
    <property type="entry name" value="PAS"/>
    <property type="match status" value="1"/>
</dbReference>
<feature type="transmembrane region" description="Helical" evidence="5">
    <location>
        <begin position="442"/>
        <end position="459"/>
    </location>
</feature>
<dbReference type="SUPFAM" id="SSF55785">
    <property type="entry name" value="PYP-like sensor domain (PAS domain)"/>
    <property type="match status" value="1"/>
</dbReference>
<feature type="transmembrane region" description="Helical" evidence="5">
    <location>
        <begin position="125"/>
        <end position="143"/>
    </location>
</feature>
<dbReference type="EMBL" id="FRFE01000002">
    <property type="protein sequence ID" value="SHO43436.1"/>
    <property type="molecule type" value="Genomic_DNA"/>
</dbReference>
<dbReference type="Gene3D" id="3.40.50.2300">
    <property type="match status" value="1"/>
</dbReference>
<keyword evidence="5" id="KW-1133">Transmembrane helix</keyword>
<evidence type="ECO:0000256" key="2">
    <source>
        <dbReference type="ARBA" id="ARBA00012438"/>
    </source>
</evidence>
<proteinExistence type="predicted"/>
<dbReference type="InterPro" id="IPR000700">
    <property type="entry name" value="PAS-assoc_C"/>
</dbReference>
<dbReference type="PROSITE" id="PS50113">
    <property type="entry name" value="PAC"/>
    <property type="match status" value="1"/>
</dbReference>
<feature type="transmembrane region" description="Helical" evidence="5">
    <location>
        <begin position="68"/>
        <end position="89"/>
    </location>
</feature>
<feature type="domain" description="Histidine kinase" evidence="6">
    <location>
        <begin position="676"/>
        <end position="901"/>
    </location>
</feature>
<feature type="domain" description="PAC" evidence="9">
    <location>
        <begin position="611"/>
        <end position="663"/>
    </location>
</feature>
<dbReference type="InterPro" id="IPR004358">
    <property type="entry name" value="Sig_transdc_His_kin-like_C"/>
</dbReference>
<dbReference type="Gene3D" id="3.30.450.20">
    <property type="entry name" value="PAS domain"/>
    <property type="match status" value="1"/>
</dbReference>
<dbReference type="PROSITE" id="PS50110">
    <property type="entry name" value="RESPONSE_REGULATORY"/>
    <property type="match status" value="1"/>
</dbReference>
<dbReference type="PROSITE" id="PS50109">
    <property type="entry name" value="HIS_KIN"/>
    <property type="match status" value="1"/>
</dbReference>
<evidence type="ECO:0000256" key="5">
    <source>
        <dbReference type="SAM" id="Phobius"/>
    </source>
</evidence>
<dbReference type="CDD" id="cd00082">
    <property type="entry name" value="HisKA"/>
    <property type="match status" value="1"/>
</dbReference>
<evidence type="ECO:0000259" key="8">
    <source>
        <dbReference type="PROSITE" id="PS50112"/>
    </source>
</evidence>
<dbReference type="Gene3D" id="1.10.287.130">
    <property type="match status" value="1"/>
</dbReference>
<dbReference type="InterPro" id="IPR003594">
    <property type="entry name" value="HATPase_dom"/>
</dbReference>
<dbReference type="Gene3D" id="3.30.565.10">
    <property type="entry name" value="Histidine kinase-like ATPase, C-terminal domain"/>
    <property type="match status" value="1"/>
</dbReference>
<dbReference type="Pfam" id="PF02518">
    <property type="entry name" value="HATPase_c"/>
    <property type="match status" value="1"/>
</dbReference>
<dbReference type="STRING" id="1121416.SAMN02745220_00373"/>
<feature type="transmembrane region" description="Helical" evidence="5">
    <location>
        <begin position="155"/>
        <end position="175"/>
    </location>
</feature>
<organism evidence="10 11">
    <name type="scientific">Desulfopila aestuarii DSM 18488</name>
    <dbReference type="NCBI Taxonomy" id="1121416"/>
    <lineage>
        <taxon>Bacteria</taxon>
        <taxon>Pseudomonadati</taxon>
        <taxon>Thermodesulfobacteriota</taxon>
        <taxon>Desulfobulbia</taxon>
        <taxon>Desulfobulbales</taxon>
        <taxon>Desulfocapsaceae</taxon>
        <taxon>Desulfopila</taxon>
    </lineage>
</organism>
<feature type="transmembrane region" description="Helical" evidence="5">
    <location>
        <begin position="29"/>
        <end position="48"/>
    </location>
</feature>
<reference evidence="10 11" key="1">
    <citation type="submission" date="2016-12" db="EMBL/GenBank/DDBJ databases">
        <authorList>
            <person name="Song W.-J."/>
            <person name="Kurnit D.M."/>
        </authorList>
    </citation>
    <scope>NUCLEOTIDE SEQUENCE [LARGE SCALE GENOMIC DNA]</scope>
    <source>
        <strain evidence="10 11">DSM 18488</strain>
    </source>
</reference>
<feature type="transmembrane region" description="Helical" evidence="5">
    <location>
        <begin position="195"/>
        <end position="215"/>
    </location>
</feature>
<sequence>MLLSNKNKRLKLTRQPPLISMQIKQEHKASYFLLALLIVSSLVANIIAPRLFMGFNYLLGSIPVLLVLRLYGTGWGLLTGIIAASWTYVLFGHPYAMVWLTAEPLFIGIVINRTRLNNMVLVNTLYWPLIGIPLLWFFFKFVMHLPLVGTLPAALMFWIIGITNSLIATIILQITPLHRIAGTPEESRLISIRQAIFSMMMALVVIPAIIVMIINGRAILHRNEKNIIDILHMAADNYSHSIHLILDPVRLLLKSDELDGFPDSYSKSIGIIGIWTIGQSGTAKPRYWKYSPAFNPLRFKAGQIVTDQPGIPDSVAVRDPNASRLVLLQRDYLRNHLTLIQKQTVNIWATLLDSEGSIISTTNPNIADQTRYAPRDFGEPRAIKQDIYQILPPMPTYITLWSRVQKSWYSFETTADEQLGWTWIIETPFAPFQKHLLQQQTYALLILLALCLTALAVSLKVSRRFSTSILGLAETTTGLASRVENDLPLEWPDSRLEEVALLTMNFKGVASALRSRFKELRRSHDMMEENVYTRTAELHAAKEQAERVYRLVPSGLFAVDRECKIIIWNKKAEEITGYSANEALGQSCLIFSKEPCSSSCRLYNGSMVPAENIECTIRSKDGRELTVSKNIDYLIDSSSNIIGGIETFEDITEKKELENKLRQSQKMETIGTLAGGIAHDFNNLLGAILGYAEIAREDVGIDRDSVRNSLNQVINAGNRAKDLVRQILAFSRQTEMQLIPVQPAVIIKEAIGLLRSSLPTTIEIQQDIDPDAGFILADPTQIHQILINLCTNSFHALEITGGIVTISLKKKCYSEEDLLTQPEIQPGQFVQLSVRDNGPGIPLDIRDRIFDPYFTTKETGKGTGMGLAITHGIVKSYGGFITCESDIGVGTVFDIYLPSLSQDIAPENDETTIISGRNERILVVDDEPLLLEMNKTMLEKLGYSVTVSKTSPEALASFKAQPDAFDLVITDQTMPEMTGFDLARHILQIRPDIPIILCTGYSSIISEENAKALGIKGFAHKPLNMRDLSVIIRKVLNGGNEVNI</sequence>
<dbReference type="SMART" id="SM00091">
    <property type="entry name" value="PAS"/>
    <property type="match status" value="1"/>
</dbReference>
<feature type="modified residue" description="4-aspartylphosphate" evidence="4">
    <location>
        <position position="971"/>
    </location>
</feature>
<dbReference type="PANTHER" id="PTHR43065">
    <property type="entry name" value="SENSOR HISTIDINE KINASE"/>
    <property type="match status" value="1"/>
</dbReference>
<evidence type="ECO:0000256" key="1">
    <source>
        <dbReference type="ARBA" id="ARBA00000085"/>
    </source>
</evidence>
<evidence type="ECO:0000313" key="11">
    <source>
        <dbReference type="Proteomes" id="UP000184603"/>
    </source>
</evidence>
<comment type="catalytic activity">
    <reaction evidence="1">
        <text>ATP + protein L-histidine = ADP + protein N-phospho-L-histidine.</text>
        <dbReference type="EC" id="2.7.13.3"/>
    </reaction>
</comment>
<dbReference type="SUPFAM" id="SSF52172">
    <property type="entry name" value="CheY-like"/>
    <property type="match status" value="1"/>
</dbReference>
<dbReference type="InterPro" id="IPR001789">
    <property type="entry name" value="Sig_transdc_resp-reg_receiver"/>
</dbReference>
<dbReference type="NCBIfam" id="TIGR00229">
    <property type="entry name" value="sensory_box"/>
    <property type="match status" value="1"/>
</dbReference>